<dbReference type="Pfam" id="PF02311">
    <property type="entry name" value="AraC_binding"/>
    <property type="match status" value="1"/>
</dbReference>
<dbReference type="InterPro" id="IPR020449">
    <property type="entry name" value="Tscrpt_reg_AraC-type_HTH"/>
</dbReference>
<dbReference type="InterPro" id="IPR003313">
    <property type="entry name" value="AraC-bd"/>
</dbReference>
<dbReference type="PANTHER" id="PTHR43280">
    <property type="entry name" value="ARAC-FAMILY TRANSCRIPTIONAL REGULATOR"/>
    <property type="match status" value="1"/>
</dbReference>
<dbReference type="InterPro" id="IPR037923">
    <property type="entry name" value="HTH-like"/>
</dbReference>
<evidence type="ECO:0000256" key="1">
    <source>
        <dbReference type="ARBA" id="ARBA00023015"/>
    </source>
</evidence>
<keyword evidence="2 5" id="KW-0238">DNA-binding</keyword>
<keyword evidence="3" id="KW-0804">Transcription</keyword>
<evidence type="ECO:0000259" key="4">
    <source>
        <dbReference type="PROSITE" id="PS01124"/>
    </source>
</evidence>
<dbReference type="PROSITE" id="PS00041">
    <property type="entry name" value="HTH_ARAC_FAMILY_1"/>
    <property type="match status" value="1"/>
</dbReference>
<dbReference type="Pfam" id="PF12833">
    <property type="entry name" value="HTH_18"/>
    <property type="match status" value="1"/>
</dbReference>
<dbReference type="CDD" id="cd06986">
    <property type="entry name" value="cupin_MmsR-like_N"/>
    <property type="match status" value="1"/>
</dbReference>
<proteinExistence type="predicted"/>
<keyword evidence="1" id="KW-0805">Transcription regulation</keyword>
<feature type="domain" description="HTH araC/xylS-type" evidence="4">
    <location>
        <begin position="177"/>
        <end position="275"/>
    </location>
</feature>
<dbReference type="PANTHER" id="PTHR43280:SF28">
    <property type="entry name" value="HTH-TYPE TRANSCRIPTIONAL ACTIVATOR RHAS"/>
    <property type="match status" value="1"/>
</dbReference>
<sequence length="285" mass="33194">MGNNNESTEVLLLNESAFDLIVYNCGMEKCKKSHAYGPAVRDHFLIHFILDGHGTFYVDGKAYKLNKNQGFLICPDVITYYEADSEEPWTYAWVGFKGMRAESYMRLAHLDRYNPIFVYEQGNKIEKYFEDMINSVDLKYGRELKLQGLLSIFLSELIEQEQKDTIISYNYRDIYVKKALKYIETNFSRYITIGEVAEIIGLNKNYFSSLFKDKLGISPQEYLIKFRVNKACELMKNKSLSISDVARSVGYNDPLAFSKIFKKVKGKSPKIFRESMNKRIIEEFN</sequence>
<dbReference type="SMART" id="SM00342">
    <property type="entry name" value="HTH_ARAC"/>
    <property type="match status" value="1"/>
</dbReference>
<dbReference type="Proteomes" id="UP000184241">
    <property type="component" value="Unassembled WGS sequence"/>
</dbReference>
<dbReference type="EMBL" id="FQXU01000009">
    <property type="protein sequence ID" value="SHI24555.1"/>
    <property type="molecule type" value="Genomic_DNA"/>
</dbReference>
<dbReference type="InterPro" id="IPR018060">
    <property type="entry name" value="HTH_AraC"/>
</dbReference>
<name>A0A1M5ZJP8_9CLOT</name>
<dbReference type="InterPro" id="IPR018062">
    <property type="entry name" value="HTH_AraC-typ_CS"/>
</dbReference>
<dbReference type="Gene3D" id="1.10.10.60">
    <property type="entry name" value="Homeodomain-like"/>
    <property type="match status" value="2"/>
</dbReference>
<dbReference type="GO" id="GO:0043565">
    <property type="term" value="F:sequence-specific DNA binding"/>
    <property type="evidence" value="ECO:0007669"/>
    <property type="project" value="InterPro"/>
</dbReference>
<evidence type="ECO:0000256" key="3">
    <source>
        <dbReference type="ARBA" id="ARBA00023163"/>
    </source>
</evidence>
<dbReference type="GO" id="GO:0003700">
    <property type="term" value="F:DNA-binding transcription factor activity"/>
    <property type="evidence" value="ECO:0007669"/>
    <property type="project" value="InterPro"/>
</dbReference>
<dbReference type="SUPFAM" id="SSF51215">
    <property type="entry name" value="Regulatory protein AraC"/>
    <property type="match status" value="1"/>
</dbReference>
<accession>A0A1M5ZJP8</accession>
<dbReference type="RefSeq" id="WP_073020719.1">
    <property type="nucleotide sequence ID" value="NZ_FQXU01000009.1"/>
</dbReference>
<dbReference type="SUPFAM" id="SSF46689">
    <property type="entry name" value="Homeodomain-like"/>
    <property type="match status" value="2"/>
</dbReference>
<dbReference type="PRINTS" id="PR00032">
    <property type="entry name" value="HTHARAC"/>
</dbReference>
<evidence type="ECO:0000313" key="6">
    <source>
        <dbReference type="Proteomes" id="UP000184241"/>
    </source>
</evidence>
<organism evidence="5 6">
    <name type="scientific">Clostridium intestinale DSM 6191</name>
    <dbReference type="NCBI Taxonomy" id="1121320"/>
    <lineage>
        <taxon>Bacteria</taxon>
        <taxon>Bacillati</taxon>
        <taxon>Bacillota</taxon>
        <taxon>Clostridia</taxon>
        <taxon>Eubacteriales</taxon>
        <taxon>Clostridiaceae</taxon>
        <taxon>Clostridium</taxon>
    </lineage>
</organism>
<evidence type="ECO:0000313" key="5">
    <source>
        <dbReference type="EMBL" id="SHI24555.1"/>
    </source>
</evidence>
<dbReference type="InterPro" id="IPR009057">
    <property type="entry name" value="Homeodomain-like_sf"/>
</dbReference>
<gene>
    <name evidence="5" type="ORF">SAMN02745941_03036</name>
</gene>
<dbReference type="AlphaFoldDB" id="A0A1M5ZJP8"/>
<protein>
    <submittedName>
        <fullName evidence="5">AraC-type DNA-binding protein</fullName>
    </submittedName>
</protein>
<reference evidence="5 6" key="1">
    <citation type="submission" date="2016-11" db="EMBL/GenBank/DDBJ databases">
        <authorList>
            <person name="Jaros S."/>
            <person name="Januszkiewicz K."/>
            <person name="Wedrychowicz H."/>
        </authorList>
    </citation>
    <scope>NUCLEOTIDE SEQUENCE [LARGE SCALE GENOMIC DNA]</scope>
    <source>
        <strain evidence="5 6">DSM 6191</strain>
    </source>
</reference>
<evidence type="ECO:0000256" key="2">
    <source>
        <dbReference type="ARBA" id="ARBA00023125"/>
    </source>
</evidence>
<dbReference type="PROSITE" id="PS01124">
    <property type="entry name" value="HTH_ARAC_FAMILY_2"/>
    <property type="match status" value="1"/>
</dbReference>
<dbReference type="Gene3D" id="2.60.120.280">
    <property type="entry name" value="Regulatory protein AraC"/>
    <property type="match status" value="1"/>
</dbReference>